<keyword evidence="1" id="KW-0805">Transcription regulation</keyword>
<dbReference type="InterPro" id="IPR016032">
    <property type="entry name" value="Sig_transdc_resp-reg_C-effctor"/>
</dbReference>
<dbReference type="PATRIC" id="fig|266835.9.peg.5193"/>
<dbReference type="PROSITE" id="PS50043">
    <property type="entry name" value="HTH_LUXR_2"/>
    <property type="match status" value="1"/>
</dbReference>
<dbReference type="eggNOG" id="COG2197">
    <property type="taxonomic scope" value="Bacteria"/>
</dbReference>
<dbReference type="SMART" id="SM00421">
    <property type="entry name" value="HTH_LUXR"/>
    <property type="match status" value="1"/>
</dbReference>
<dbReference type="InterPro" id="IPR039420">
    <property type="entry name" value="WalR-like"/>
</dbReference>
<reference evidence="5 6" key="1">
    <citation type="journal article" date="2000" name="DNA Res.">
        <title>Complete genome structure of the nitrogen-fixing symbiotic bacterium Mesorhizobium loti.</title>
        <authorList>
            <person name="Kaneko T."/>
            <person name="Nakamura Y."/>
            <person name="Sato S."/>
            <person name="Asamizu E."/>
            <person name="Kato T."/>
            <person name="Sasamoto S."/>
            <person name="Watanabe A."/>
            <person name="Idesawa K."/>
            <person name="Ishikawa A."/>
            <person name="Kawashima K."/>
            <person name="Kimura T."/>
            <person name="Kishida Y."/>
            <person name="Kiyokawa C."/>
            <person name="Kohara M."/>
            <person name="Matsumoto M."/>
            <person name="Matsuno A."/>
            <person name="Mochizuki Y."/>
            <person name="Nakayama S."/>
            <person name="Nakazaki N."/>
            <person name="Shimpo S."/>
            <person name="Sugimoto M."/>
            <person name="Takeuchi C."/>
            <person name="Yamada M."/>
            <person name="Tabata S."/>
        </authorList>
    </citation>
    <scope>NUCLEOTIDE SEQUENCE [LARGE SCALE GENOMIC DNA]</scope>
    <source>
        <strain evidence="6">LMG 29417 / CECT 9101 / MAFF 303099</strain>
    </source>
</reference>
<dbReference type="PRINTS" id="PR00038">
    <property type="entry name" value="HTHLUXR"/>
</dbReference>
<feature type="domain" description="HTH luxR-type" evidence="4">
    <location>
        <begin position="143"/>
        <end position="208"/>
    </location>
</feature>
<dbReference type="GO" id="GO:0003677">
    <property type="term" value="F:DNA binding"/>
    <property type="evidence" value="ECO:0007669"/>
    <property type="project" value="UniProtKB-KW"/>
</dbReference>
<sequence length="223" mass="24416">MRLVVVTPIRLFGDALTACFLPRTEVSLQATVSDLTHLRILLRDVHAEIVLIDVTQGIALDEVRSIASQFPGIALVALGLQEQRQDVIRCGRAGFSGYVGRDASVEDLCCALANARCGKLSCSAEISGGLLRALFEMERNTRPAESTKALTQREGEVLQLIGNGLSNKEIALDLSVSVATVKHHVHNILQKLKLPRRTQAMRRVREAPWIAASPPLDRYDEAD</sequence>
<dbReference type="PANTHER" id="PTHR43214">
    <property type="entry name" value="TWO-COMPONENT RESPONSE REGULATOR"/>
    <property type="match status" value="1"/>
</dbReference>
<gene>
    <name evidence="5" type="ordered locus">mlr6543</name>
</gene>
<dbReference type="Proteomes" id="UP000000552">
    <property type="component" value="Chromosome"/>
</dbReference>
<accession>Q988Y3</accession>
<dbReference type="Pfam" id="PF00196">
    <property type="entry name" value="GerE"/>
    <property type="match status" value="1"/>
</dbReference>
<evidence type="ECO:0000256" key="1">
    <source>
        <dbReference type="ARBA" id="ARBA00023015"/>
    </source>
</evidence>
<protein>
    <submittedName>
        <fullName evidence="5">Two-component regulator</fullName>
    </submittedName>
</protein>
<keyword evidence="3" id="KW-0804">Transcription</keyword>
<dbReference type="InterPro" id="IPR000792">
    <property type="entry name" value="Tscrpt_reg_LuxR_C"/>
</dbReference>
<dbReference type="PANTHER" id="PTHR43214:SF41">
    <property type="entry name" value="NITRATE_NITRITE RESPONSE REGULATOR PROTEIN NARP"/>
    <property type="match status" value="1"/>
</dbReference>
<evidence type="ECO:0000256" key="3">
    <source>
        <dbReference type="ARBA" id="ARBA00023163"/>
    </source>
</evidence>
<dbReference type="EMBL" id="BA000012">
    <property type="protein sequence ID" value="BAB52814.1"/>
    <property type="molecule type" value="Genomic_DNA"/>
</dbReference>
<dbReference type="CDD" id="cd06170">
    <property type="entry name" value="LuxR_C_like"/>
    <property type="match status" value="1"/>
</dbReference>
<evidence type="ECO:0000313" key="6">
    <source>
        <dbReference type="Proteomes" id="UP000000552"/>
    </source>
</evidence>
<dbReference type="PROSITE" id="PS00622">
    <property type="entry name" value="HTH_LUXR_1"/>
    <property type="match status" value="1"/>
</dbReference>
<dbReference type="GO" id="GO:0006355">
    <property type="term" value="P:regulation of DNA-templated transcription"/>
    <property type="evidence" value="ECO:0007669"/>
    <property type="project" value="InterPro"/>
</dbReference>
<dbReference type="AlphaFoldDB" id="Q988Y3"/>
<evidence type="ECO:0000256" key="2">
    <source>
        <dbReference type="ARBA" id="ARBA00023125"/>
    </source>
</evidence>
<dbReference type="KEGG" id="mlo:mlr6543"/>
<evidence type="ECO:0000259" key="4">
    <source>
        <dbReference type="PROSITE" id="PS50043"/>
    </source>
</evidence>
<dbReference type="Gene3D" id="3.40.50.2300">
    <property type="match status" value="1"/>
</dbReference>
<dbReference type="SUPFAM" id="SSF46894">
    <property type="entry name" value="C-terminal effector domain of the bipartite response regulators"/>
    <property type="match status" value="1"/>
</dbReference>
<proteinExistence type="predicted"/>
<evidence type="ECO:0000313" key="5">
    <source>
        <dbReference type="EMBL" id="BAB52814.1"/>
    </source>
</evidence>
<name>Q988Y3_RHILO</name>
<organism evidence="5 6">
    <name type="scientific">Mesorhizobium japonicum (strain LMG 29417 / CECT 9101 / MAFF 303099)</name>
    <name type="common">Mesorhizobium loti (strain MAFF 303099)</name>
    <dbReference type="NCBI Taxonomy" id="266835"/>
    <lineage>
        <taxon>Bacteria</taxon>
        <taxon>Pseudomonadati</taxon>
        <taxon>Pseudomonadota</taxon>
        <taxon>Alphaproteobacteria</taxon>
        <taxon>Hyphomicrobiales</taxon>
        <taxon>Phyllobacteriaceae</taxon>
        <taxon>Mesorhizobium</taxon>
    </lineage>
</organism>
<keyword evidence="2" id="KW-0238">DNA-binding</keyword>
<dbReference type="RefSeq" id="WP_010914127.1">
    <property type="nucleotide sequence ID" value="NC_002678.2"/>
</dbReference>
<dbReference type="HOGENOM" id="CLU_000445_90_10_5"/>